<evidence type="ECO:0000313" key="1">
    <source>
        <dbReference type="EMBL" id="QDT00365.1"/>
    </source>
</evidence>
<gene>
    <name evidence="1" type="ORF">HG15A2_37010</name>
</gene>
<dbReference type="EMBL" id="CP036263">
    <property type="protein sequence ID" value="QDT00365.1"/>
    <property type="molecule type" value="Genomic_DNA"/>
</dbReference>
<accession>A0A517MZR9</accession>
<evidence type="ECO:0000313" key="2">
    <source>
        <dbReference type="Proteomes" id="UP000319852"/>
    </source>
</evidence>
<reference evidence="1 2" key="1">
    <citation type="submission" date="2019-02" db="EMBL/GenBank/DDBJ databases">
        <title>Deep-cultivation of Planctomycetes and their phenomic and genomic characterization uncovers novel biology.</title>
        <authorList>
            <person name="Wiegand S."/>
            <person name="Jogler M."/>
            <person name="Boedeker C."/>
            <person name="Pinto D."/>
            <person name="Vollmers J."/>
            <person name="Rivas-Marin E."/>
            <person name="Kohn T."/>
            <person name="Peeters S.H."/>
            <person name="Heuer A."/>
            <person name="Rast P."/>
            <person name="Oberbeckmann S."/>
            <person name="Bunk B."/>
            <person name="Jeske O."/>
            <person name="Meyerdierks A."/>
            <person name="Storesund J.E."/>
            <person name="Kallscheuer N."/>
            <person name="Luecker S."/>
            <person name="Lage O.M."/>
            <person name="Pohl T."/>
            <person name="Merkel B.J."/>
            <person name="Hornburger P."/>
            <person name="Mueller R.-W."/>
            <person name="Bruemmer F."/>
            <person name="Labrenz M."/>
            <person name="Spormann A.M."/>
            <person name="Op den Camp H."/>
            <person name="Overmann J."/>
            <person name="Amann R."/>
            <person name="Jetten M.S.M."/>
            <person name="Mascher T."/>
            <person name="Medema M.H."/>
            <person name="Devos D.P."/>
            <person name="Kaster A.-K."/>
            <person name="Ovreas L."/>
            <person name="Rohde M."/>
            <person name="Galperin M.Y."/>
            <person name="Jogler C."/>
        </authorList>
    </citation>
    <scope>NUCLEOTIDE SEQUENCE [LARGE SCALE GENOMIC DNA]</scope>
    <source>
        <strain evidence="1 2">HG15A2</strain>
    </source>
</reference>
<sequence length="97" mass="11659">MVLVCQRDADGNRLFLPSTDIGKHTGHRFYFPAWHYGFQILCKRYHKMFDDTELRSSYRALWFLFQRAKNIQPFYKRKFTHPKGFSKPGDSVEDLRP</sequence>
<keyword evidence="2" id="KW-1185">Reference proteome</keyword>
<dbReference type="KEGG" id="amob:HG15A2_37010"/>
<dbReference type="Proteomes" id="UP000319852">
    <property type="component" value="Chromosome"/>
</dbReference>
<proteinExistence type="predicted"/>
<name>A0A517MZR9_9BACT</name>
<organism evidence="1 2">
    <name type="scientific">Adhaeretor mobilis</name>
    <dbReference type="NCBI Taxonomy" id="1930276"/>
    <lineage>
        <taxon>Bacteria</taxon>
        <taxon>Pseudomonadati</taxon>
        <taxon>Planctomycetota</taxon>
        <taxon>Planctomycetia</taxon>
        <taxon>Pirellulales</taxon>
        <taxon>Lacipirellulaceae</taxon>
        <taxon>Adhaeretor</taxon>
    </lineage>
</organism>
<protein>
    <submittedName>
        <fullName evidence="1">Uncharacterized protein</fullName>
    </submittedName>
</protein>
<dbReference type="AlphaFoldDB" id="A0A517MZR9"/>